<feature type="compositionally biased region" description="Low complexity" evidence="1">
    <location>
        <begin position="200"/>
        <end position="210"/>
    </location>
</feature>
<dbReference type="OrthoDB" id="5599876at2759"/>
<feature type="compositionally biased region" description="Basic and acidic residues" evidence="1">
    <location>
        <begin position="307"/>
        <end position="319"/>
    </location>
</feature>
<dbReference type="EMBL" id="JANBUW010000075">
    <property type="protein sequence ID" value="KAJ2849499.1"/>
    <property type="molecule type" value="Genomic_DNA"/>
</dbReference>
<feature type="compositionally biased region" description="Basic residues" evidence="1">
    <location>
        <begin position="297"/>
        <end position="306"/>
    </location>
</feature>
<feature type="compositionally biased region" description="Basic and acidic residues" evidence="1">
    <location>
        <begin position="123"/>
        <end position="134"/>
    </location>
</feature>
<feature type="region of interest" description="Disordered" evidence="1">
    <location>
        <begin position="269"/>
        <end position="319"/>
    </location>
</feature>
<evidence type="ECO:0000313" key="2">
    <source>
        <dbReference type="EMBL" id="KAJ2849499.1"/>
    </source>
</evidence>
<feature type="compositionally biased region" description="Low complexity" evidence="1">
    <location>
        <begin position="590"/>
        <end position="606"/>
    </location>
</feature>
<feature type="compositionally biased region" description="Polar residues" evidence="1">
    <location>
        <begin position="218"/>
        <end position="228"/>
    </location>
</feature>
<name>A0A9W8I6S7_9FUNG</name>
<reference evidence="2" key="1">
    <citation type="submission" date="2022-07" db="EMBL/GenBank/DDBJ databases">
        <title>Phylogenomic reconstructions and comparative analyses of Kickxellomycotina fungi.</title>
        <authorList>
            <person name="Reynolds N.K."/>
            <person name="Stajich J.E."/>
            <person name="Barry K."/>
            <person name="Grigoriev I.V."/>
            <person name="Crous P."/>
            <person name="Smith M.E."/>
        </authorList>
    </citation>
    <scope>NUCLEOTIDE SEQUENCE</scope>
    <source>
        <strain evidence="2">NRRL 1566</strain>
    </source>
</reference>
<feature type="compositionally biased region" description="Basic residues" evidence="1">
    <location>
        <begin position="607"/>
        <end position="617"/>
    </location>
</feature>
<feature type="region of interest" description="Disordered" evidence="1">
    <location>
        <begin position="503"/>
        <end position="617"/>
    </location>
</feature>
<gene>
    <name evidence="2" type="ORF">IWW36_002598</name>
</gene>
<sequence length="617" mass="67119">MPNIAQSPDAHHAQLQWAQQQSQQLPLMVDPNVVKAAVGAGMQSGYMYNGAYSAPVPTAQQTRQPPMLTPHPVKLASMGHKSKNPYLSDTSDDTTNSSSSLTESSDLASNSSDASYSSSKQSESSKDMPAEPHVSRSVLQPVISNSHPSSSKLQSTATDTSSENSAKSQSSSRRRVRFHETVSVVFNSRSSATEEEGAFSSESDNDSSNASLEFAAGRNSNDTDSTSAARKASSKPLSFMADDSFDDAGAIGHMRYQIPPSISLQAGSLQWQPDETVHSKQSSQSSSRNISPERTTGRKQRPKHRVKTEPLRDHEAEREKQRVDMAAAIAADKPANVQPRVNLEASSESDSKNNAVQSTRADPMTEARRALLGHYNVPNPLVPLSNGIPRSNSFGTTTTRTSSVKVVGPQSFARTQNRYSAKSNSCASSQVKNVWPKYKSNPQQHAESTVKENSKPDEARKADSVEQNKPSVSEQKSSHQENDEFDFSNVLQNFSISSFEVSKGQTGGINIRYPDRDSKNQPKNPRVDDSSSSDEDDIPLSAIARSRSEPIPGSWVHQRHSEDNSMLKGAKQAKPVVKTDPRKRVLVRNSTSAARATPPSSSSSSTAKHRFSKWSIF</sequence>
<dbReference type="AlphaFoldDB" id="A0A9W8I6S7"/>
<feature type="compositionally biased region" description="Polar residues" evidence="1">
    <location>
        <begin position="142"/>
        <end position="160"/>
    </location>
</feature>
<feature type="compositionally biased region" description="Low complexity" evidence="1">
    <location>
        <begin position="93"/>
        <end position="122"/>
    </location>
</feature>
<feature type="region of interest" description="Disordered" evidence="1">
    <location>
        <begin position="189"/>
        <end position="210"/>
    </location>
</feature>
<dbReference type="Proteomes" id="UP001139887">
    <property type="component" value="Unassembled WGS sequence"/>
</dbReference>
<feature type="compositionally biased region" description="Polar residues" evidence="1">
    <location>
        <begin position="344"/>
        <end position="360"/>
    </location>
</feature>
<feature type="region of interest" description="Disordered" evidence="1">
    <location>
        <begin position="216"/>
        <end position="235"/>
    </location>
</feature>
<protein>
    <submittedName>
        <fullName evidence="2">Uncharacterized protein</fullName>
    </submittedName>
</protein>
<accession>A0A9W8I6S7</accession>
<feature type="region of interest" description="Disordered" evidence="1">
    <location>
        <begin position="57"/>
        <end position="176"/>
    </location>
</feature>
<organism evidence="2 3">
    <name type="scientific">Coemansia brasiliensis</name>
    <dbReference type="NCBI Taxonomy" id="2650707"/>
    <lineage>
        <taxon>Eukaryota</taxon>
        <taxon>Fungi</taxon>
        <taxon>Fungi incertae sedis</taxon>
        <taxon>Zoopagomycota</taxon>
        <taxon>Kickxellomycotina</taxon>
        <taxon>Kickxellomycetes</taxon>
        <taxon>Kickxellales</taxon>
        <taxon>Kickxellaceae</taxon>
        <taxon>Coemansia</taxon>
    </lineage>
</organism>
<feature type="compositionally biased region" description="Low complexity" evidence="1">
    <location>
        <begin position="161"/>
        <end position="171"/>
    </location>
</feature>
<comment type="caution">
    <text evidence="2">The sequence shown here is derived from an EMBL/GenBank/DDBJ whole genome shotgun (WGS) entry which is preliminary data.</text>
</comment>
<evidence type="ECO:0000313" key="3">
    <source>
        <dbReference type="Proteomes" id="UP001139887"/>
    </source>
</evidence>
<keyword evidence="3" id="KW-1185">Reference proteome</keyword>
<feature type="region of interest" description="Disordered" evidence="1">
    <location>
        <begin position="438"/>
        <end position="483"/>
    </location>
</feature>
<feature type="region of interest" description="Disordered" evidence="1">
    <location>
        <begin position="336"/>
        <end position="361"/>
    </location>
</feature>
<feature type="compositionally biased region" description="Basic and acidic residues" evidence="1">
    <location>
        <begin position="448"/>
        <end position="466"/>
    </location>
</feature>
<feature type="compositionally biased region" description="Basic and acidic residues" evidence="1">
    <location>
        <begin position="513"/>
        <end position="529"/>
    </location>
</feature>
<proteinExistence type="predicted"/>
<evidence type="ECO:0000256" key="1">
    <source>
        <dbReference type="SAM" id="MobiDB-lite"/>
    </source>
</evidence>